<dbReference type="AlphaFoldDB" id="X0TP78"/>
<sequence>TGETMEFEGHAAQRVLMVTEMIPTGPEGEQMVAATGRQVLVSD</sequence>
<evidence type="ECO:0000313" key="1">
    <source>
        <dbReference type="EMBL" id="GAF95368.1"/>
    </source>
</evidence>
<feature type="non-terminal residue" evidence="1">
    <location>
        <position position="1"/>
    </location>
</feature>
<reference evidence="1" key="1">
    <citation type="journal article" date="2014" name="Front. Microbiol.">
        <title>High frequency of phylogenetically diverse reductive dehalogenase-homologous genes in deep subseafloor sedimentary metagenomes.</title>
        <authorList>
            <person name="Kawai M."/>
            <person name="Futagami T."/>
            <person name="Toyoda A."/>
            <person name="Takaki Y."/>
            <person name="Nishi S."/>
            <person name="Hori S."/>
            <person name="Arai W."/>
            <person name="Tsubouchi T."/>
            <person name="Morono Y."/>
            <person name="Uchiyama I."/>
            <person name="Ito T."/>
            <person name="Fujiyama A."/>
            <person name="Inagaki F."/>
            <person name="Takami H."/>
        </authorList>
    </citation>
    <scope>NUCLEOTIDE SEQUENCE</scope>
    <source>
        <strain evidence="1">Expedition CK06-06</strain>
    </source>
</reference>
<protein>
    <submittedName>
        <fullName evidence="1">Uncharacterized protein</fullName>
    </submittedName>
</protein>
<accession>X0TP78</accession>
<dbReference type="EMBL" id="BARS01014629">
    <property type="protein sequence ID" value="GAF95368.1"/>
    <property type="molecule type" value="Genomic_DNA"/>
</dbReference>
<gene>
    <name evidence="1" type="ORF">S01H1_24499</name>
</gene>
<organism evidence="1">
    <name type="scientific">marine sediment metagenome</name>
    <dbReference type="NCBI Taxonomy" id="412755"/>
    <lineage>
        <taxon>unclassified sequences</taxon>
        <taxon>metagenomes</taxon>
        <taxon>ecological metagenomes</taxon>
    </lineage>
</organism>
<comment type="caution">
    <text evidence="1">The sequence shown here is derived from an EMBL/GenBank/DDBJ whole genome shotgun (WGS) entry which is preliminary data.</text>
</comment>
<feature type="non-terminal residue" evidence="1">
    <location>
        <position position="43"/>
    </location>
</feature>
<name>X0TP78_9ZZZZ</name>
<proteinExistence type="predicted"/>